<proteinExistence type="inferred from homology"/>
<protein>
    <recommendedName>
        <fullName evidence="2">NAD(P)-binding domain-containing protein</fullName>
    </recommendedName>
</protein>
<dbReference type="InterPro" id="IPR016040">
    <property type="entry name" value="NAD(P)-bd_dom"/>
</dbReference>
<evidence type="ECO:0000259" key="2">
    <source>
        <dbReference type="Pfam" id="PF13460"/>
    </source>
</evidence>
<dbReference type="PANTHER" id="PTHR43355:SF2">
    <property type="entry name" value="FLAVIN REDUCTASE (NADPH)"/>
    <property type="match status" value="1"/>
</dbReference>
<accession>A0A438NF12</accession>
<organism evidence="3 4">
    <name type="scientific">Exophiala mesophila</name>
    <name type="common">Black yeast-like fungus</name>
    <dbReference type="NCBI Taxonomy" id="212818"/>
    <lineage>
        <taxon>Eukaryota</taxon>
        <taxon>Fungi</taxon>
        <taxon>Dikarya</taxon>
        <taxon>Ascomycota</taxon>
        <taxon>Pezizomycotina</taxon>
        <taxon>Eurotiomycetes</taxon>
        <taxon>Chaetothyriomycetidae</taxon>
        <taxon>Chaetothyriales</taxon>
        <taxon>Herpotrichiellaceae</taxon>
        <taxon>Exophiala</taxon>
    </lineage>
</organism>
<dbReference type="InterPro" id="IPR036291">
    <property type="entry name" value="NAD(P)-bd_dom_sf"/>
</dbReference>
<name>A0A438NF12_EXOME</name>
<sequence length="254" mass="27713">MTDHLAGLKTEHILVLGATGRLGIVFINTALALKQPPRLTLYVRPGSESKLPASVFKSAHVRVIQGQIDDADAIKKALSPSTNPEFPTVTCVLSIVGTYESFKPLFTRDKSHPVADALRTVILPTMKSCGVSRILAPSTAAAFTYPGERESMSRLWRVTLHFTPLMPQGHAEMVGITDAVMDAGEKDPDLNWVLFRVPHMTNQSADLKVVAGFFSPTYKAIIDVSRGSLSKWLLQEICTNEWSRRAPSVANASS</sequence>
<gene>
    <name evidence="3" type="ORF">B0A52_01449</name>
</gene>
<reference evidence="3 4" key="1">
    <citation type="submission" date="2017-03" db="EMBL/GenBank/DDBJ databases">
        <title>Genomes of endolithic fungi from Antarctica.</title>
        <authorList>
            <person name="Coleine C."/>
            <person name="Masonjones S."/>
            <person name="Stajich J.E."/>
        </authorList>
    </citation>
    <scope>NUCLEOTIDE SEQUENCE [LARGE SCALE GENOMIC DNA]</scope>
    <source>
        <strain evidence="3 4">CCFEE 6314</strain>
    </source>
</reference>
<feature type="domain" description="NAD(P)-binding" evidence="2">
    <location>
        <begin position="17"/>
        <end position="234"/>
    </location>
</feature>
<dbReference type="PANTHER" id="PTHR43355">
    <property type="entry name" value="FLAVIN REDUCTASE (NADPH)"/>
    <property type="match status" value="1"/>
</dbReference>
<dbReference type="InterPro" id="IPR051606">
    <property type="entry name" value="Polyketide_Oxido-like"/>
</dbReference>
<dbReference type="EMBL" id="NAJM01000004">
    <property type="protein sequence ID" value="RVX74324.1"/>
    <property type="molecule type" value="Genomic_DNA"/>
</dbReference>
<evidence type="ECO:0000313" key="4">
    <source>
        <dbReference type="Proteomes" id="UP000288859"/>
    </source>
</evidence>
<dbReference type="AlphaFoldDB" id="A0A438NF12"/>
<dbReference type="Pfam" id="PF13460">
    <property type="entry name" value="NAD_binding_10"/>
    <property type="match status" value="1"/>
</dbReference>
<comment type="similarity">
    <text evidence="1">Belongs to the avfA family.</text>
</comment>
<dbReference type="GO" id="GO:0042602">
    <property type="term" value="F:riboflavin reductase (NADPH) activity"/>
    <property type="evidence" value="ECO:0007669"/>
    <property type="project" value="TreeGrafter"/>
</dbReference>
<dbReference type="Gene3D" id="3.40.50.720">
    <property type="entry name" value="NAD(P)-binding Rossmann-like Domain"/>
    <property type="match status" value="1"/>
</dbReference>
<dbReference type="OrthoDB" id="10254221at2759"/>
<comment type="caution">
    <text evidence="3">The sequence shown here is derived from an EMBL/GenBank/DDBJ whole genome shotgun (WGS) entry which is preliminary data.</text>
</comment>
<evidence type="ECO:0000313" key="3">
    <source>
        <dbReference type="EMBL" id="RVX74324.1"/>
    </source>
</evidence>
<evidence type="ECO:0000256" key="1">
    <source>
        <dbReference type="ARBA" id="ARBA00038376"/>
    </source>
</evidence>
<dbReference type="Proteomes" id="UP000288859">
    <property type="component" value="Unassembled WGS sequence"/>
</dbReference>
<dbReference type="VEuPathDB" id="FungiDB:PV10_07447"/>
<dbReference type="SUPFAM" id="SSF51735">
    <property type="entry name" value="NAD(P)-binding Rossmann-fold domains"/>
    <property type="match status" value="1"/>
</dbReference>
<dbReference type="GO" id="GO:0004074">
    <property type="term" value="F:biliverdin reductase [NAD(P)H] activity"/>
    <property type="evidence" value="ECO:0007669"/>
    <property type="project" value="TreeGrafter"/>
</dbReference>